<name>A0AAD7BMS3_9AGAR</name>
<organism evidence="1 2">
    <name type="scientific">Roridomyces roridus</name>
    <dbReference type="NCBI Taxonomy" id="1738132"/>
    <lineage>
        <taxon>Eukaryota</taxon>
        <taxon>Fungi</taxon>
        <taxon>Dikarya</taxon>
        <taxon>Basidiomycota</taxon>
        <taxon>Agaricomycotina</taxon>
        <taxon>Agaricomycetes</taxon>
        <taxon>Agaricomycetidae</taxon>
        <taxon>Agaricales</taxon>
        <taxon>Marasmiineae</taxon>
        <taxon>Mycenaceae</taxon>
        <taxon>Roridomyces</taxon>
    </lineage>
</organism>
<dbReference type="Proteomes" id="UP001221142">
    <property type="component" value="Unassembled WGS sequence"/>
</dbReference>
<evidence type="ECO:0000313" key="1">
    <source>
        <dbReference type="EMBL" id="KAJ7625683.1"/>
    </source>
</evidence>
<dbReference type="PROSITE" id="PS50890">
    <property type="entry name" value="PUA"/>
    <property type="match status" value="1"/>
</dbReference>
<evidence type="ECO:0008006" key="3">
    <source>
        <dbReference type="Google" id="ProtNLM"/>
    </source>
</evidence>
<accession>A0AAD7BMS3</accession>
<sequence length="431" mass="47245">MPPEILAEIFSWTLPSPTSEMVGSVADLGLSPWVVSRVSSRWRATALATPLLWSTIFVCFGKANPPSLDMVKAQMDRSRSLKIHFFGSEEGDSAPQIELFLFLSQQSDRWEDLSIQLTSDLAPHLTAIRGCLSSLRRLWMQWDDAESDFTANSIECFEAAPSLAEAGWLNESHDISMLLPAHQLTVYQANGPWEDHQSVLKSAHHLVEARIVVQFPSWQSGGAGSAVIDLPHLRRLYVGNAEILDHLRAPSLAELAIHIRVRPNPSMLEHLGPFFDRSPCAPHRLCLSGALHTSVTETILRKYTFISGIRLVAKYPPSLDEDTIRTAVAAHLNLLTVGDTSVSPHLDEISFGSETELPINFPLLLNMLISRRSPLGALKTAAFLSKSGPMPGIQTLAGLEALRAGGLRLSVGQGREAGIGVEGWTYGPTWN</sequence>
<dbReference type="EMBL" id="JARKIF010000012">
    <property type="protein sequence ID" value="KAJ7625683.1"/>
    <property type="molecule type" value="Genomic_DNA"/>
</dbReference>
<comment type="caution">
    <text evidence="1">The sequence shown here is derived from an EMBL/GenBank/DDBJ whole genome shotgun (WGS) entry which is preliminary data.</text>
</comment>
<gene>
    <name evidence="1" type="ORF">FB45DRAFT_922040</name>
</gene>
<proteinExistence type="predicted"/>
<evidence type="ECO:0000313" key="2">
    <source>
        <dbReference type="Proteomes" id="UP001221142"/>
    </source>
</evidence>
<dbReference type="Gene3D" id="1.20.1280.50">
    <property type="match status" value="1"/>
</dbReference>
<dbReference type="AlphaFoldDB" id="A0AAD7BMS3"/>
<protein>
    <recommendedName>
        <fullName evidence="3">F-box domain-containing protein</fullName>
    </recommendedName>
</protein>
<reference evidence="1" key="1">
    <citation type="submission" date="2023-03" db="EMBL/GenBank/DDBJ databases">
        <title>Massive genome expansion in bonnet fungi (Mycena s.s.) driven by repeated elements and novel gene families across ecological guilds.</title>
        <authorList>
            <consortium name="Lawrence Berkeley National Laboratory"/>
            <person name="Harder C.B."/>
            <person name="Miyauchi S."/>
            <person name="Viragh M."/>
            <person name="Kuo A."/>
            <person name="Thoen E."/>
            <person name="Andreopoulos B."/>
            <person name="Lu D."/>
            <person name="Skrede I."/>
            <person name="Drula E."/>
            <person name="Henrissat B."/>
            <person name="Morin E."/>
            <person name="Kohler A."/>
            <person name="Barry K."/>
            <person name="LaButti K."/>
            <person name="Morin E."/>
            <person name="Salamov A."/>
            <person name="Lipzen A."/>
            <person name="Mereny Z."/>
            <person name="Hegedus B."/>
            <person name="Baldrian P."/>
            <person name="Stursova M."/>
            <person name="Weitz H."/>
            <person name="Taylor A."/>
            <person name="Grigoriev I.V."/>
            <person name="Nagy L.G."/>
            <person name="Martin F."/>
            <person name="Kauserud H."/>
        </authorList>
    </citation>
    <scope>NUCLEOTIDE SEQUENCE</scope>
    <source>
        <strain evidence="1">9284</strain>
    </source>
</reference>
<keyword evidence="2" id="KW-1185">Reference proteome</keyword>